<proteinExistence type="predicted"/>
<dbReference type="AlphaFoldDB" id="A0A174A7J0"/>
<evidence type="ECO:0000313" key="2">
    <source>
        <dbReference type="EMBL" id="CUN84682.1"/>
    </source>
</evidence>
<dbReference type="EMBL" id="CYYI01000005">
    <property type="protein sequence ID" value="CUN84682.1"/>
    <property type="molecule type" value="Genomic_DNA"/>
</dbReference>
<gene>
    <name evidence="2" type="ORF">ERS852382_01489</name>
</gene>
<feature type="transmembrane region" description="Helical" evidence="1">
    <location>
        <begin position="12"/>
        <end position="35"/>
    </location>
</feature>
<accession>A0A174A7J0</accession>
<evidence type="ECO:0000313" key="3">
    <source>
        <dbReference type="Proteomes" id="UP000095647"/>
    </source>
</evidence>
<keyword evidence="1" id="KW-1133">Transmembrane helix</keyword>
<sequence length="128" mass="14332">MDALITLVHQHPAAILAIACAIAVIGVAAYVVFALRNSLMASALSAKPMSLTKEQIKCCSVEWRWNPSRITFTIPAAYTSDEGINKWADEVAPRLGMRFQPTEVRIIPRRLFRSAQYKVTFAKLKELR</sequence>
<keyword evidence="1" id="KW-0812">Transmembrane</keyword>
<name>A0A174A7J0_BIFAD</name>
<protein>
    <submittedName>
        <fullName evidence="2">Membrane associated protein</fullName>
    </submittedName>
</protein>
<reference evidence="2 3" key="1">
    <citation type="submission" date="2015-09" db="EMBL/GenBank/DDBJ databases">
        <authorList>
            <consortium name="Pathogen Informatics"/>
        </authorList>
    </citation>
    <scope>NUCLEOTIDE SEQUENCE [LARGE SCALE GENOMIC DNA]</scope>
    <source>
        <strain evidence="2 3">2789STDY5608824</strain>
    </source>
</reference>
<dbReference type="Proteomes" id="UP000095647">
    <property type="component" value="Unassembled WGS sequence"/>
</dbReference>
<evidence type="ECO:0000256" key="1">
    <source>
        <dbReference type="SAM" id="Phobius"/>
    </source>
</evidence>
<keyword evidence="1" id="KW-0472">Membrane</keyword>
<organism evidence="2 3">
    <name type="scientific">Bifidobacterium adolescentis</name>
    <dbReference type="NCBI Taxonomy" id="1680"/>
    <lineage>
        <taxon>Bacteria</taxon>
        <taxon>Bacillati</taxon>
        <taxon>Actinomycetota</taxon>
        <taxon>Actinomycetes</taxon>
        <taxon>Bifidobacteriales</taxon>
        <taxon>Bifidobacteriaceae</taxon>
        <taxon>Bifidobacterium</taxon>
    </lineage>
</organism>